<sequence length="323" mass="36677">MTELETGYSIDIQNVNIDGDFESHNTADGLNQRVAGDGLNVSEAALSIDDQEGDESKKDSSNQRYVNVERIFLITNFVMELPSAIFDQLSSVQKPQYALISMIISFTVMFICIIDLARTGRRERVKLMMRGHIPWFYSPSPSHKPLGTFVDIVGLVCGIFQCVFAAIAYAFLCHKAQSPIKICVWPLIFASGVLWSRFPRNAYVLEPSEVNADNHAHPQHALKFHYFKWIRKFSKRFFRGVKVKNDDEKDADVNAKVITVYKVDMHCEDCSRKIRRTIELFEGVEAVETDSEGNTLTVTGKVDPMKIKAKLEKKTKRKVDILS</sequence>
<feature type="transmembrane region" description="Helical" evidence="1">
    <location>
        <begin position="97"/>
        <end position="117"/>
    </location>
</feature>
<keyword evidence="1" id="KW-1133">Transmembrane helix</keyword>
<evidence type="ECO:0000256" key="1">
    <source>
        <dbReference type="SAM" id="Phobius"/>
    </source>
</evidence>
<gene>
    <name evidence="3" type="ORF">MANES_10G131300</name>
</gene>
<dbReference type="OrthoDB" id="1905256at2759"/>
<evidence type="ECO:0000259" key="2">
    <source>
        <dbReference type="PROSITE" id="PS50846"/>
    </source>
</evidence>
<proteinExistence type="predicted"/>
<reference evidence="3" key="1">
    <citation type="submission" date="2016-02" db="EMBL/GenBank/DDBJ databases">
        <title>WGS assembly of Manihot esculenta.</title>
        <authorList>
            <person name="Bredeson J.V."/>
            <person name="Prochnik S.E."/>
            <person name="Lyons J.B."/>
            <person name="Schmutz J."/>
            <person name="Grimwood J."/>
            <person name="Vrebalov J."/>
            <person name="Bart R.S."/>
            <person name="Amuge T."/>
            <person name="Ferguson M.E."/>
            <person name="Green R."/>
            <person name="Putnam N."/>
            <person name="Stites J."/>
            <person name="Rounsley S."/>
            <person name="Rokhsar D.S."/>
        </authorList>
    </citation>
    <scope>NUCLEOTIDE SEQUENCE [LARGE SCALE GENOMIC DNA]</scope>
    <source>
        <tissue evidence="3">Leaf</tissue>
    </source>
</reference>
<accession>A0A2C9V616</accession>
<dbReference type="GO" id="GO:0046872">
    <property type="term" value="F:metal ion binding"/>
    <property type="evidence" value="ECO:0007669"/>
    <property type="project" value="InterPro"/>
</dbReference>
<evidence type="ECO:0000313" key="3">
    <source>
        <dbReference type="EMBL" id="OAY39889.1"/>
    </source>
</evidence>
<keyword evidence="1" id="KW-0812">Transmembrane</keyword>
<keyword evidence="1" id="KW-0472">Membrane</keyword>
<dbReference type="PANTHER" id="PTHR48473:SF1">
    <property type="entry name" value="TIR DOMAIN-CONTAINING PROTEIN"/>
    <property type="match status" value="1"/>
</dbReference>
<organism evidence="3">
    <name type="scientific">Manihot esculenta</name>
    <name type="common">Cassava</name>
    <name type="synonym">Jatropha manihot</name>
    <dbReference type="NCBI Taxonomy" id="3983"/>
    <lineage>
        <taxon>Eukaryota</taxon>
        <taxon>Viridiplantae</taxon>
        <taxon>Streptophyta</taxon>
        <taxon>Embryophyta</taxon>
        <taxon>Tracheophyta</taxon>
        <taxon>Spermatophyta</taxon>
        <taxon>Magnoliopsida</taxon>
        <taxon>eudicotyledons</taxon>
        <taxon>Gunneridae</taxon>
        <taxon>Pentapetalae</taxon>
        <taxon>rosids</taxon>
        <taxon>fabids</taxon>
        <taxon>Malpighiales</taxon>
        <taxon>Euphorbiaceae</taxon>
        <taxon>Crotonoideae</taxon>
        <taxon>Manihoteae</taxon>
        <taxon>Manihot</taxon>
    </lineage>
</organism>
<dbReference type="PANTHER" id="PTHR48473">
    <property type="entry name" value="TIR DOMAIN-CONTAINING PROTEIN"/>
    <property type="match status" value="1"/>
</dbReference>
<feature type="transmembrane region" description="Helical" evidence="1">
    <location>
        <begin position="149"/>
        <end position="172"/>
    </location>
</feature>
<protein>
    <recommendedName>
        <fullName evidence="2">HMA domain-containing protein</fullName>
    </recommendedName>
</protein>
<dbReference type="STRING" id="3983.A0A2C9V616"/>
<dbReference type="PROSITE" id="PS50846">
    <property type="entry name" value="HMA_2"/>
    <property type="match status" value="1"/>
</dbReference>
<feature type="domain" description="HMA" evidence="2">
    <location>
        <begin position="256"/>
        <end position="319"/>
    </location>
</feature>
<dbReference type="SUPFAM" id="SSF55008">
    <property type="entry name" value="HMA, heavy metal-associated domain"/>
    <property type="match status" value="1"/>
</dbReference>
<dbReference type="EMBL" id="CM004396">
    <property type="protein sequence ID" value="OAY39889.1"/>
    <property type="molecule type" value="Genomic_DNA"/>
</dbReference>
<dbReference type="AlphaFoldDB" id="A0A2C9V616"/>
<dbReference type="InterPro" id="IPR006121">
    <property type="entry name" value="HMA_dom"/>
</dbReference>
<dbReference type="Pfam" id="PF00403">
    <property type="entry name" value="HMA"/>
    <property type="match status" value="1"/>
</dbReference>
<dbReference type="CDD" id="cd00371">
    <property type="entry name" value="HMA"/>
    <property type="match status" value="1"/>
</dbReference>
<dbReference type="Gene3D" id="3.30.70.100">
    <property type="match status" value="1"/>
</dbReference>
<dbReference type="InterPro" id="IPR036163">
    <property type="entry name" value="HMA_dom_sf"/>
</dbReference>
<name>A0A2C9V616_MANES</name>